<dbReference type="InterPro" id="IPR029058">
    <property type="entry name" value="AB_hydrolase_fold"/>
</dbReference>
<keyword evidence="2" id="KW-0378">Hydrolase</keyword>
<dbReference type="Proteomes" id="UP000255036">
    <property type="component" value="Unassembled WGS sequence"/>
</dbReference>
<reference evidence="2 3" key="1">
    <citation type="submission" date="2018-07" db="EMBL/GenBank/DDBJ databases">
        <title>Anaerosacharophilus polymeroproducens gen. nov. sp. nov., an anaerobic bacterium isolated from salt field.</title>
        <authorList>
            <person name="Kim W."/>
            <person name="Yang S.-H."/>
            <person name="Oh J."/>
            <person name="Lee J.-H."/>
            <person name="Kwon K.K."/>
        </authorList>
    </citation>
    <scope>NUCLEOTIDE SEQUENCE [LARGE SCALE GENOMIC DNA]</scope>
    <source>
        <strain evidence="2 3">MCWD5</strain>
    </source>
</reference>
<comment type="caution">
    <text evidence="2">The sequence shown here is derived from an EMBL/GenBank/DDBJ whole genome shotgun (WGS) entry which is preliminary data.</text>
</comment>
<dbReference type="GO" id="GO:0016042">
    <property type="term" value="P:lipid catabolic process"/>
    <property type="evidence" value="ECO:0007669"/>
    <property type="project" value="InterPro"/>
</dbReference>
<dbReference type="PANTHER" id="PTHR37946:SF1">
    <property type="entry name" value="SLL1969 PROTEIN"/>
    <property type="match status" value="1"/>
</dbReference>
<gene>
    <name evidence="2" type="ORF">DWV06_07995</name>
</gene>
<proteinExistence type="predicted"/>
<accession>A0A371AW73</accession>
<dbReference type="SUPFAM" id="SSF53474">
    <property type="entry name" value="alpha/beta-Hydrolases"/>
    <property type="match status" value="1"/>
</dbReference>
<feature type="signal peptide" evidence="1">
    <location>
        <begin position="1"/>
        <end position="27"/>
    </location>
</feature>
<dbReference type="InterPro" id="IPR002918">
    <property type="entry name" value="Lipase_EstA/Esterase_EstB"/>
</dbReference>
<keyword evidence="1" id="KW-0732">Signal</keyword>
<dbReference type="OrthoDB" id="9765872at2"/>
<evidence type="ECO:0000313" key="3">
    <source>
        <dbReference type="Proteomes" id="UP000255036"/>
    </source>
</evidence>
<organism evidence="2 3">
    <name type="scientific">Anaerosacchariphilus polymeriproducens</name>
    <dbReference type="NCBI Taxonomy" id="1812858"/>
    <lineage>
        <taxon>Bacteria</taxon>
        <taxon>Bacillati</taxon>
        <taxon>Bacillota</taxon>
        <taxon>Clostridia</taxon>
        <taxon>Lachnospirales</taxon>
        <taxon>Lachnospiraceae</taxon>
        <taxon>Anaerosacchariphilus</taxon>
    </lineage>
</organism>
<protein>
    <submittedName>
        <fullName evidence="2">Alpha/beta fold hydrolase</fullName>
    </submittedName>
</protein>
<sequence>MKKLKKLIIFAVLLSVFTFNSTIFASAASNKNPVIMVHGLGGSSTNFYMIQNYLVSKGWSRDQMTAVVLPTKTGDNILNSRAISNAVDKLLAQTGASKVDIIAHSMGGANSLYYITKMNGAQKVDKLVTLGGANRLVTSSAPSGVDVTSITGTADMIVASSLSKLNGANNISVPGVTHIGLLSNSKVNSLIEKALLNSESNQGSGSSDSNSGWNWPYFNWFSSK</sequence>
<keyword evidence="3" id="KW-1185">Reference proteome</keyword>
<dbReference type="AlphaFoldDB" id="A0A371AW73"/>
<dbReference type="Pfam" id="PF01674">
    <property type="entry name" value="Lipase_2"/>
    <property type="match status" value="1"/>
</dbReference>
<dbReference type="EMBL" id="QRCT01000019">
    <property type="protein sequence ID" value="RDU23789.1"/>
    <property type="molecule type" value="Genomic_DNA"/>
</dbReference>
<evidence type="ECO:0000256" key="1">
    <source>
        <dbReference type="SAM" id="SignalP"/>
    </source>
</evidence>
<evidence type="ECO:0000313" key="2">
    <source>
        <dbReference type="EMBL" id="RDU23789.1"/>
    </source>
</evidence>
<dbReference type="RefSeq" id="WP_115481658.1">
    <property type="nucleotide sequence ID" value="NZ_QRCT01000019.1"/>
</dbReference>
<dbReference type="PANTHER" id="PTHR37946">
    <property type="entry name" value="SLL1969 PROTEIN"/>
    <property type="match status" value="1"/>
</dbReference>
<dbReference type="Gene3D" id="3.40.50.1820">
    <property type="entry name" value="alpha/beta hydrolase"/>
    <property type="match status" value="1"/>
</dbReference>
<dbReference type="GO" id="GO:0016787">
    <property type="term" value="F:hydrolase activity"/>
    <property type="evidence" value="ECO:0007669"/>
    <property type="project" value="UniProtKB-KW"/>
</dbReference>
<name>A0A371AW73_9FIRM</name>
<feature type="chain" id="PRO_5017001311" evidence="1">
    <location>
        <begin position="28"/>
        <end position="224"/>
    </location>
</feature>